<evidence type="ECO:0000259" key="8">
    <source>
        <dbReference type="Pfam" id="PF05827"/>
    </source>
</evidence>
<evidence type="ECO:0000256" key="3">
    <source>
        <dbReference type="ARBA" id="ARBA00022692"/>
    </source>
</evidence>
<dbReference type="Pfam" id="PF20520">
    <property type="entry name" value="Ac45-VOA1_TM"/>
    <property type="match status" value="1"/>
</dbReference>
<dbReference type="GO" id="GO:0030641">
    <property type="term" value="P:regulation of cellular pH"/>
    <property type="evidence" value="ECO:0007669"/>
    <property type="project" value="TreeGrafter"/>
</dbReference>
<evidence type="ECO:0000256" key="2">
    <source>
        <dbReference type="ARBA" id="ARBA00009037"/>
    </source>
</evidence>
<dbReference type="EMBL" id="WNWW01000475">
    <property type="protein sequence ID" value="KAF3424379.1"/>
    <property type="molecule type" value="Genomic_DNA"/>
</dbReference>
<evidence type="ECO:0000256" key="7">
    <source>
        <dbReference type="SAM" id="SignalP"/>
    </source>
</evidence>
<dbReference type="InterPro" id="IPR008388">
    <property type="entry name" value="Ac45_acc_su"/>
</dbReference>
<dbReference type="GO" id="GO:0001671">
    <property type="term" value="F:ATPase activator activity"/>
    <property type="evidence" value="ECO:0007669"/>
    <property type="project" value="TreeGrafter"/>
</dbReference>
<accession>A0A833VXX7</accession>
<evidence type="ECO:0000313" key="11">
    <source>
        <dbReference type="Proteomes" id="UP000655588"/>
    </source>
</evidence>
<evidence type="ECO:0000256" key="4">
    <source>
        <dbReference type="ARBA" id="ARBA00022989"/>
    </source>
</evidence>
<feature type="chain" id="PRO_5033046354" description="V-type proton ATPase subunit S1" evidence="7">
    <location>
        <begin position="27"/>
        <end position="388"/>
    </location>
</feature>
<feature type="domain" description="V-type proton ATPase subunit S1/VOA1 transmembrane" evidence="9">
    <location>
        <begin position="338"/>
        <end position="376"/>
    </location>
</feature>
<dbReference type="AlphaFoldDB" id="A0A833VXX7"/>
<dbReference type="PANTHER" id="PTHR12471:SF7">
    <property type="entry name" value="V-TYPE PROTON ATPASE SUBUNIT S1"/>
    <property type="match status" value="1"/>
</dbReference>
<name>A0A833VXX7_9HYME</name>
<sequence length="388" mass="43770">MMTQFCNICCFIFIFINVFQISPSHADNAVPVLLWGGSINSDLTSAVNPFLKSTSEEFDLFLRKTLENSPPVLLYIKDNLCIEDLVKHKQHLQKVISSDSLRYFPAVEKAVNTIEDLPSYNQTYNDYVDSISDGQLLIVPISNLDVIPETYKTIKDSSPNLIAILTGKACSYRRSERIKRDTYVNNTTEPFIVASDRVLFYASKPLLLKLGNNTEIELPLKPTVSDDSGKTPLSCKLSMKFNIPNSISLAFMFEVETPGYYTLKTVNYQFSDATVNEKNLTTNTTIVFPFNFSYHCSQNIIFENSSTILNITNLQVQLYTKLAKDGEKVFSDAYDCIGFTTIPIWAGIFVTAILALIMIWALTMIIDIRTMDRFDDPKGKTITISAQE</sequence>
<evidence type="ECO:0000259" key="9">
    <source>
        <dbReference type="Pfam" id="PF20520"/>
    </source>
</evidence>
<organism evidence="10 11">
    <name type="scientific">Frieseomelitta varia</name>
    <dbReference type="NCBI Taxonomy" id="561572"/>
    <lineage>
        <taxon>Eukaryota</taxon>
        <taxon>Metazoa</taxon>
        <taxon>Ecdysozoa</taxon>
        <taxon>Arthropoda</taxon>
        <taxon>Hexapoda</taxon>
        <taxon>Insecta</taxon>
        <taxon>Pterygota</taxon>
        <taxon>Neoptera</taxon>
        <taxon>Endopterygota</taxon>
        <taxon>Hymenoptera</taxon>
        <taxon>Apocrita</taxon>
        <taxon>Aculeata</taxon>
        <taxon>Apoidea</taxon>
        <taxon>Anthophila</taxon>
        <taxon>Apidae</taxon>
        <taxon>Frieseomelitta</taxon>
    </lineage>
</organism>
<comment type="subcellular location">
    <subcellularLocation>
        <location evidence="1">Membrane</location>
        <topology evidence="1">Single-pass membrane protein</topology>
    </subcellularLocation>
</comment>
<feature type="signal peptide" evidence="7">
    <location>
        <begin position="1"/>
        <end position="26"/>
    </location>
</feature>
<dbReference type="InterPro" id="IPR046756">
    <property type="entry name" value="VAS1/VOA1_TM"/>
</dbReference>
<comment type="similarity">
    <text evidence="2">Belongs to the vacuolar ATPase subunit S1 family.</text>
</comment>
<dbReference type="PANTHER" id="PTHR12471">
    <property type="entry name" value="VACUOLAR ATP SYNTHASE SUBUNIT S1"/>
    <property type="match status" value="1"/>
</dbReference>
<keyword evidence="3 6" id="KW-0812">Transmembrane</keyword>
<keyword evidence="11" id="KW-1185">Reference proteome</keyword>
<dbReference type="GO" id="GO:0033176">
    <property type="term" value="C:proton-transporting V-type ATPase complex"/>
    <property type="evidence" value="ECO:0007669"/>
    <property type="project" value="TreeGrafter"/>
</dbReference>
<evidence type="ECO:0000313" key="10">
    <source>
        <dbReference type="EMBL" id="KAF3424379.1"/>
    </source>
</evidence>
<evidence type="ECO:0000256" key="5">
    <source>
        <dbReference type="ARBA" id="ARBA00023136"/>
    </source>
</evidence>
<keyword evidence="4 6" id="KW-1133">Transmembrane helix</keyword>
<dbReference type="Pfam" id="PF05827">
    <property type="entry name" value="VAS1_LD"/>
    <property type="match status" value="1"/>
</dbReference>
<reference evidence="10" key="1">
    <citation type="submission" date="2019-11" db="EMBL/GenBank/DDBJ databases">
        <title>The nuclear and mitochondrial genomes of Frieseomelitta varia - a highly eusocial stingless bee (Meliponini) with a permanently sterile worker caste.</title>
        <authorList>
            <person name="Freitas F.C.P."/>
            <person name="Lourenco A.P."/>
            <person name="Nunes F.M.F."/>
            <person name="Paschoal A.R."/>
            <person name="Abreu F.C.P."/>
            <person name="Barbin F.O."/>
            <person name="Bataglia L."/>
            <person name="Cardoso-Junior C.A.M."/>
            <person name="Cervoni M.S."/>
            <person name="Silva S.R."/>
            <person name="Dalarmi F."/>
            <person name="Del Lama M.A."/>
            <person name="Depintor T.S."/>
            <person name="Ferreira K.M."/>
            <person name="Goria P.S."/>
            <person name="Jaskot M.C."/>
            <person name="Lago D.C."/>
            <person name="Luna-Lucena D."/>
            <person name="Moda L.M."/>
            <person name="Nascimento L."/>
            <person name="Pedrino M."/>
            <person name="Rabico F.O."/>
            <person name="Sanches F.C."/>
            <person name="Santos D.E."/>
            <person name="Santos C.G."/>
            <person name="Vieira J."/>
            <person name="Lopes T.F."/>
            <person name="Barchuk A.R."/>
            <person name="Hartfelder K."/>
            <person name="Simoes Z.L.P."/>
            <person name="Bitondi M.M.G."/>
            <person name="Pinheiro D.G."/>
        </authorList>
    </citation>
    <scope>NUCLEOTIDE SEQUENCE</scope>
    <source>
        <strain evidence="10">USP_RPSP 00005682</strain>
        <tissue evidence="10">Whole individual</tissue>
    </source>
</reference>
<comment type="caution">
    <text evidence="10">The sequence shown here is derived from an EMBL/GenBank/DDBJ whole genome shotgun (WGS) entry which is preliminary data.</text>
</comment>
<feature type="transmembrane region" description="Helical" evidence="6">
    <location>
        <begin position="344"/>
        <end position="366"/>
    </location>
</feature>
<keyword evidence="7" id="KW-0732">Signal</keyword>
<proteinExistence type="inferred from homology"/>
<dbReference type="InterPro" id="IPR046755">
    <property type="entry name" value="VAS1_LD"/>
</dbReference>
<evidence type="ECO:0008006" key="12">
    <source>
        <dbReference type="Google" id="ProtNLM"/>
    </source>
</evidence>
<evidence type="ECO:0000256" key="1">
    <source>
        <dbReference type="ARBA" id="ARBA00004167"/>
    </source>
</evidence>
<keyword evidence="5 6" id="KW-0472">Membrane</keyword>
<dbReference type="Proteomes" id="UP000655588">
    <property type="component" value="Unassembled WGS sequence"/>
</dbReference>
<gene>
    <name evidence="10" type="ORF">E2986_02213</name>
</gene>
<evidence type="ECO:0000256" key="6">
    <source>
        <dbReference type="SAM" id="Phobius"/>
    </source>
</evidence>
<feature type="domain" description="V-type proton ATPase subunit S1 luminal" evidence="8">
    <location>
        <begin position="199"/>
        <end position="317"/>
    </location>
</feature>
<protein>
    <recommendedName>
        <fullName evidence="12">V-type proton ATPase subunit S1</fullName>
    </recommendedName>
</protein>
<dbReference type="OrthoDB" id="9985059at2759"/>